<evidence type="ECO:0000313" key="2">
    <source>
        <dbReference type="EMBL" id="EDP97351.1"/>
    </source>
</evidence>
<evidence type="ECO:0000259" key="1">
    <source>
        <dbReference type="Pfam" id="PF01966"/>
    </source>
</evidence>
<sequence>MKIIELPKKVISLLEHYEAPQRLIRHLTIVHATAFYLSEQFNNTWQQLPFNKAEILFGAATHDIGKMIVTDEIYQKGKLHEAKGFALLKQHGFSDSEARFTITHGNWKAETNTLEDLIVCLADKVWKGKRVSELEEEIAKRISTMTNNDFWEAFMQLEAILEQIVIGSDDRIAWQGI</sequence>
<dbReference type="EMBL" id="ABIB01000002">
    <property type="protein sequence ID" value="EDP97351.1"/>
    <property type="molecule type" value="Genomic_DNA"/>
</dbReference>
<keyword evidence="3" id="KW-1185">Reference proteome</keyword>
<evidence type="ECO:0000313" key="3">
    <source>
        <dbReference type="Proteomes" id="UP000002945"/>
    </source>
</evidence>
<reference evidence="2 3" key="1">
    <citation type="journal article" date="2011" name="J. Bacteriol.">
        <title>Genome sequence of the algicidal bacterium Kordia algicida OT-1.</title>
        <authorList>
            <person name="Lee H.S."/>
            <person name="Kang S.G."/>
            <person name="Kwon K.K."/>
            <person name="Lee J.H."/>
            <person name="Kim S.J."/>
        </authorList>
    </citation>
    <scope>NUCLEOTIDE SEQUENCE [LARGE SCALE GENOMIC DNA]</scope>
    <source>
        <strain evidence="2 3">OT-1</strain>
    </source>
</reference>
<dbReference type="Pfam" id="PF01966">
    <property type="entry name" value="HD"/>
    <property type="match status" value="1"/>
</dbReference>
<dbReference type="OrthoDB" id="338520at2"/>
<comment type="caution">
    <text evidence="2">The sequence shown here is derived from an EMBL/GenBank/DDBJ whole genome shotgun (WGS) entry which is preliminary data.</text>
</comment>
<feature type="domain" description="HD" evidence="1">
    <location>
        <begin position="30"/>
        <end position="125"/>
    </location>
</feature>
<name>A9DP44_9FLAO</name>
<gene>
    <name evidence="2" type="ORF">KAOT1_19352</name>
</gene>
<dbReference type="HOGENOM" id="CLU_1515989_0_0_10"/>
<dbReference type="Proteomes" id="UP000002945">
    <property type="component" value="Unassembled WGS sequence"/>
</dbReference>
<dbReference type="Gene3D" id="1.10.3210.10">
    <property type="entry name" value="Hypothetical protein af1432"/>
    <property type="match status" value="1"/>
</dbReference>
<dbReference type="STRING" id="391587.KAOT1_19352"/>
<proteinExistence type="predicted"/>
<organism evidence="2 3">
    <name type="scientific">Kordia algicida OT-1</name>
    <dbReference type="NCBI Taxonomy" id="391587"/>
    <lineage>
        <taxon>Bacteria</taxon>
        <taxon>Pseudomonadati</taxon>
        <taxon>Bacteroidota</taxon>
        <taxon>Flavobacteriia</taxon>
        <taxon>Flavobacteriales</taxon>
        <taxon>Flavobacteriaceae</taxon>
        <taxon>Kordia</taxon>
    </lineage>
</organism>
<protein>
    <recommendedName>
        <fullName evidence="1">HD domain-containing protein</fullName>
    </recommendedName>
</protein>
<dbReference type="RefSeq" id="WP_007096401.1">
    <property type="nucleotide sequence ID" value="NZ_CP142125.1"/>
</dbReference>
<dbReference type="SUPFAM" id="SSF109604">
    <property type="entry name" value="HD-domain/PDEase-like"/>
    <property type="match status" value="1"/>
</dbReference>
<accession>A9DP44</accession>
<dbReference type="InterPro" id="IPR006674">
    <property type="entry name" value="HD_domain"/>
</dbReference>
<dbReference type="eggNOG" id="ENOG5033GCQ">
    <property type="taxonomic scope" value="Bacteria"/>
</dbReference>
<dbReference type="AlphaFoldDB" id="A9DP44"/>